<keyword evidence="3" id="KW-0786">Thiamine pyrophosphate</keyword>
<dbReference type="InterPro" id="IPR009014">
    <property type="entry name" value="Transketo_C/PFOR_II"/>
</dbReference>
<feature type="domain" description="Transketolase-like pyrimidine-binding" evidence="4">
    <location>
        <begin position="1"/>
        <end position="125"/>
    </location>
</feature>
<dbReference type="InterPro" id="IPR033248">
    <property type="entry name" value="Transketolase_C"/>
</dbReference>
<dbReference type="SUPFAM" id="SSF52922">
    <property type="entry name" value="TK C-terminal domain-like"/>
    <property type="match status" value="1"/>
</dbReference>
<evidence type="ECO:0000313" key="5">
    <source>
        <dbReference type="EMBL" id="TMQ61883.1"/>
    </source>
</evidence>
<accession>A0A538TE16</accession>
<evidence type="ECO:0000256" key="1">
    <source>
        <dbReference type="ARBA" id="ARBA00001964"/>
    </source>
</evidence>
<dbReference type="PANTHER" id="PTHR43257">
    <property type="entry name" value="PYRUVATE DEHYDROGENASE E1 COMPONENT BETA SUBUNIT"/>
    <property type="match status" value="1"/>
</dbReference>
<dbReference type="AlphaFoldDB" id="A0A538TE16"/>
<comment type="caution">
    <text evidence="5">The sequence shown here is derived from an EMBL/GenBank/DDBJ whole genome shotgun (WGS) entry which is preliminary data.</text>
</comment>
<comment type="cofactor">
    <cofactor evidence="1">
        <name>thiamine diphosphate</name>
        <dbReference type="ChEBI" id="CHEBI:58937"/>
    </cofactor>
</comment>
<dbReference type="Gene3D" id="3.40.50.970">
    <property type="match status" value="1"/>
</dbReference>
<evidence type="ECO:0000256" key="3">
    <source>
        <dbReference type="ARBA" id="ARBA00023052"/>
    </source>
</evidence>
<dbReference type="PANTHER" id="PTHR43257:SF2">
    <property type="entry name" value="PYRUVATE DEHYDROGENASE E1 COMPONENT SUBUNIT BETA"/>
    <property type="match status" value="1"/>
</dbReference>
<evidence type="ECO:0000313" key="6">
    <source>
        <dbReference type="Proteomes" id="UP000316609"/>
    </source>
</evidence>
<dbReference type="Pfam" id="PF02780">
    <property type="entry name" value="Transketolase_C"/>
    <property type="match status" value="1"/>
</dbReference>
<keyword evidence="2" id="KW-0560">Oxidoreductase</keyword>
<dbReference type="FunFam" id="3.40.50.920:FF:000001">
    <property type="entry name" value="Pyruvate dehydrogenase E1 beta subunit"/>
    <property type="match status" value="1"/>
</dbReference>
<feature type="non-terminal residue" evidence="5">
    <location>
        <position position="1"/>
    </location>
</feature>
<name>A0A538TE16_UNCEI</name>
<protein>
    <recommendedName>
        <fullName evidence="4">Transketolase-like pyrimidine-binding domain-containing protein</fullName>
    </recommendedName>
</protein>
<dbReference type="SUPFAM" id="SSF52518">
    <property type="entry name" value="Thiamin diphosphate-binding fold (THDP-binding)"/>
    <property type="match status" value="1"/>
</dbReference>
<dbReference type="InterPro" id="IPR029061">
    <property type="entry name" value="THDP-binding"/>
</dbReference>
<dbReference type="EMBL" id="VBOY01000155">
    <property type="protein sequence ID" value="TMQ61883.1"/>
    <property type="molecule type" value="Genomic_DNA"/>
</dbReference>
<evidence type="ECO:0000259" key="4">
    <source>
        <dbReference type="SMART" id="SM00861"/>
    </source>
</evidence>
<evidence type="ECO:0000256" key="2">
    <source>
        <dbReference type="ARBA" id="ARBA00023002"/>
    </source>
</evidence>
<proteinExistence type="predicted"/>
<dbReference type="SMART" id="SM00861">
    <property type="entry name" value="Transket_pyr"/>
    <property type="match status" value="1"/>
</dbReference>
<organism evidence="5 6">
    <name type="scientific">Eiseniibacteriota bacterium</name>
    <dbReference type="NCBI Taxonomy" id="2212470"/>
    <lineage>
        <taxon>Bacteria</taxon>
        <taxon>Candidatus Eiseniibacteriota</taxon>
    </lineage>
</organism>
<dbReference type="InterPro" id="IPR005475">
    <property type="entry name" value="Transketolase-like_Pyr-bd"/>
</dbReference>
<gene>
    <name evidence="5" type="ORF">E6K78_12355</name>
</gene>
<sequence>NSPLAEASIVGVAQGMAIGGYRPVVEIQFADYSFPGYMQMRNEIPSLRWRSGGDWTCPMVVRMVCGGYIRGGPFHSQCVETLYAHTPGWLIAYPSNAIDAKGLIKTACRLEDPVIFFEHKGLYRQVFSKRPEPGADYLIPFGKARLVREGSDLTAVTWGSGVIRCERAAEELAQQDGVSMEVIDLRTLVPMDFEAILASVRKTGRALVAHEAILFGGLGGEIAARIAGEAFEWLDAPVRRVAAKDCFVPFAPSLEAAVLPSQADVTNAARELARY</sequence>
<dbReference type="Proteomes" id="UP000316609">
    <property type="component" value="Unassembled WGS sequence"/>
</dbReference>
<reference evidence="5 6" key="1">
    <citation type="journal article" date="2019" name="Nat. Microbiol.">
        <title>Mediterranean grassland soil C-N compound turnover is dependent on rainfall and depth, and is mediated by genomically divergent microorganisms.</title>
        <authorList>
            <person name="Diamond S."/>
            <person name="Andeer P.F."/>
            <person name="Li Z."/>
            <person name="Crits-Christoph A."/>
            <person name="Burstein D."/>
            <person name="Anantharaman K."/>
            <person name="Lane K.R."/>
            <person name="Thomas B.C."/>
            <person name="Pan C."/>
            <person name="Northen T.R."/>
            <person name="Banfield J.F."/>
        </authorList>
    </citation>
    <scope>NUCLEOTIDE SEQUENCE [LARGE SCALE GENOMIC DNA]</scope>
    <source>
        <strain evidence="5">WS_8</strain>
    </source>
</reference>
<dbReference type="GO" id="GO:0016491">
    <property type="term" value="F:oxidoreductase activity"/>
    <property type="evidence" value="ECO:0007669"/>
    <property type="project" value="UniProtKB-KW"/>
</dbReference>
<dbReference type="Pfam" id="PF02779">
    <property type="entry name" value="Transket_pyr"/>
    <property type="match status" value="1"/>
</dbReference>
<dbReference type="Gene3D" id="3.40.50.920">
    <property type="match status" value="1"/>
</dbReference>